<proteinExistence type="predicted"/>
<evidence type="ECO:0000313" key="2">
    <source>
        <dbReference type="EMBL" id="MFD0904573.1"/>
    </source>
</evidence>
<organism evidence="2 3">
    <name type="scientific">Actinomadura sediminis</name>
    <dbReference type="NCBI Taxonomy" id="1038904"/>
    <lineage>
        <taxon>Bacteria</taxon>
        <taxon>Bacillati</taxon>
        <taxon>Actinomycetota</taxon>
        <taxon>Actinomycetes</taxon>
        <taxon>Streptosporangiales</taxon>
        <taxon>Thermomonosporaceae</taxon>
        <taxon>Actinomadura</taxon>
    </lineage>
</organism>
<accession>A0ABW3F0D3</accession>
<gene>
    <name evidence="2" type="ORF">ACFQ11_29605</name>
</gene>
<name>A0ABW3F0D3_9ACTN</name>
<reference evidence="3" key="1">
    <citation type="journal article" date="2019" name="Int. J. Syst. Evol. Microbiol.">
        <title>The Global Catalogue of Microorganisms (GCM) 10K type strain sequencing project: providing services to taxonomists for standard genome sequencing and annotation.</title>
        <authorList>
            <consortium name="The Broad Institute Genomics Platform"/>
            <consortium name="The Broad Institute Genome Sequencing Center for Infectious Disease"/>
            <person name="Wu L."/>
            <person name="Ma J."/>
        </authorList>
    </citation>
    <scope>NUCLEOTIDE SEQUENCE [LARGE SCALE GENOMIC DNA]</scope>
    <source>
        <strain evidence="3">JCM 31202</strain>
    </source>
</reference>
<protein>
    <submittedName>
        <fullName evidence="2">NaeI family type II restriction endonuclease</fullName>
    </submittedName>
</protein>
<dbReference type="GO" id="GO:0004519">
    <property type="term" value="F:endonuclease activity"/>
    <property type="evidence" value="ECO:0007669"/>
    <property type="project" value="UniProtKB-KW"/>
</dbReference>
<dbReference type="RefSeq" id="WP_378304573.1">
    <property type="nucleotide sequence ID" value="NZ_JBHTJA010000090.1"/>
</dbReference>
<dbReference type="InterPro" id="IPR015210">
    <property type="entry name" value="NaeI"/>
</dbReference>
<comment type="caution">
    <text evidence="2">The sequence shown here is derived from an EMBL/GenBank/DDBJ whole genome shotgun (WGS) entry which is preliminary data.</text>
</comment>
<evidence type="ECO:0000259" key="1">
    <source>
        <dbReference type="Pfam" id="PF09126"/>
    </source>
</evidence>
<feature type="domain" description="Type II restriction enzyme NaeI" evidence="1">
    <location>
        <begin position="20"/>
        <end position="103"/>
    </location>
</feature>
<dbReference type="Proteomes" id="UP001596972">
    <property type="component" value="Unassembled WGS sequence"/>
</dbReference>
<keyword evidence="2" id="KW-0255">Endonuclease</keyword>
<evidence type="ECO:0000313" key="3">
    <source>
        <dbReference type="Proteomes" id="UP001596972"/>
    </source>
</evidence>
<keyword evidence="3" id="KW-1185">Reference proteome</keyword>
<keyword evidence="2" id="KW-0378">Hydrolase</keyword>
<keyword evidence="2" id="KW-0540">Nuclease</keyword>
<dbReference type="EMBL" id="JBHTJA010000090">
    <property type="protein sequence ID" value="MFD0904573.1"/>
    <property type="molecule type" value="Genomic_DNA"/>
</dbReference>
<dbReference type="InterPro" id="IPR036388">
    <property type="entry name" value="WH-like_DNA-bd_sf"/>
</dbReference>
<dbReference type="Gene3D" id="1.10.10.10">
    <property type="entry name" value="Winged helix-like DNA-binding domain superfamily/Winged helix DNA-binding domain"/>
    <property type="match status" value="1"/>
</dbReference>
<sequence>MATVKRGIVVDALSTYGVSLYGEGKLPINPLTLLSEQDRAAVFAPRVGQEKRLTHLFMTLPGVVIPRSAILTVCAGNDDPMRRARALKNRFAAMGWKLLCGKWEEERVEGAALGYDLSGAAWVAIKNVPDN</sequence>
<dbReference type="Pfam" id="PF09126">
    <property type="entry name" value="NaeI"/>
    <property type="match status" value="1"/>
</dbReference>